<dbReference type="InterPro" id="IPR005137">
    <property type="entry name" value="BtpA"/>
</dbReference>
<sequence length="270" mass="29427">MLWTEEMFGVKKPIIAMLHLDALPGDPLYRTENDIDVVIEHARADLHALQEGGVDGIIVSNEFSLPYQRTMDMVTPAAMAYVIGNLRSEITVPYGVDAISDGAACLELAAAVKAKFVRGTFCGVYVGDGGLYDNDFSQLLRRKAALHLDDLKMFYFINPESDRNLDTRPLADIASSTIAKASPDGLCISANAAGQDVDDALIASVKEANPDVVVLCNTGCNFKTIERKLTTADAAVVGTTFKKDGVFENRVDVNRVKDFMAVVRKFRETI</sequence>
<protein>
    <submittedName>
        <fullName evidence="2">BtpA/SgcQ family protein</fullName>
    </submittedName>
</protein>
<comment type="similarity">
    <text evidence="1">Belongs to the BtpA family.</text>
</comment>
<evidence type="ECO:0000313" key="3">
    <source>
        <dbReference type="Proteomes" id="UP001523565"/>
    </source>
</evidence>
<evidence type="ECO:0000313" key="2">
    <source>
        <dbReference type="EMBL" id="MCP1110414.1"/>
    </source>
</evidence>
<keyword evidence="3" id="KW-1185">Reference proteome</keyword>
<dbReference type="EMBL" id="JAMZFV010000012">
    <property type="protein sequence ID" value="MCP1110414.1"/>
    <property type="molecule type" value="Genomic_DNA"/>
</dbReference>
<comment type="caution">
    <text evidence="2">The sequence shown here is derived from an EMBL/GenBank/DDBJ whole genome shotgun (WGS) entry which is preliminary data.</text>
</comment>
<dbReference type="RefSeq" id="WP_262069295.1">
    <property type="nucleotide sequence ID" value="NZ_JAMXOC010000012.1"/>
</dbReference>
<dbReference type="PIRSF" id="PIRSF005956">
    <property type="entry name" value="BtpA"/>
    <property type="match status" value="1"/>
</dbReference>
<dbReference type="PANTHER" id="PTHR21381">
    <property type="entry name" value="ZGC:162297"/>
    <property type="match status" value="1"/>
</dbReference>
<dbReference type="SUPFAM" id="SSF51366">
    <property type="entry name" value="Ribulose-phoshate binding barrel"/>
    <property type="match status" value="1"/>
</dbReference>
<dbReference type="NCBIfam" id="TIGR00259">
    <property type="entry name" value="thylakoid_BtpA"/>
    <property type="match status" value="1"/>
</dbReference>
<evidence type="ECO:0000256" key="1">
    <source>
        <dbReference type="ARBA" id="ARBA00006007"/>
    </source>
</evidence>
<dbReference type="Proteomes" id="UP001523565">
    <property type="component" value="Unassembled WGS sequence"/>
</dbReference>
<dbReference type="InterPro" id="IPR011060">
    <property type="entry name" value="RibuloseP-bd_barrel"/>
</dbReference>
<proteinExistence type="inferred from homology"/>
<dbReference type="Pfam" id="PF03437">
    <property type="entry name" value="BtpA"/>
    <property type="match status" value="1"/>
</dbReference>
<name>A0ABT1EI80_9FIRM</name>
<organism evidence="2 3">
    <name type="scientific">Ohessyouella blattaphilus</name>
    <dbReference type="NCBI Taxonomy" id="2949333"/>
    <lineage>
        <taxon>Bacteria</taxon>
        <taxon>Bacillati</taxon>
        <taxon>Bacillota</taxon>
        <taxon>Clostridia</taxon>
        <taxon>Lachnospirales</taxon>
        <taxon>Lachnospiraceae</taxon>
        <taxon>Ohessyouella</taxon>
    </lineage>
</organism>
<reference evidence="2 3" key="1">
    <citation type="journal article" date="2022" name="Genome Biol. Evol.">
        <title>Host diet, physiology and behaviors set the stage for Lachnospiraceae cladogenesis.</title>
        <authorList>
            <person name="Vera-Ponce De Leon A."/>
            <person name="Schneider M."/>
            <person name="Jahnes B.C."/>
            <person name="Sadowski V."/>
            <person name="Camuy-Velez L.A."/>
            <person name="Duan J."/>
            <person name="Sabree Z.L."/>
        </authorList>
    </citation>
    <scope>NUCLEOTIDE SEQUENCE [LARGE SCALE GENOMIC DNA]</scope>
    <source>
        <strain evidence="2 3">PAL227</strain>
    </source>
</reference>
<dbReference type="PANTHER" id="PTHR21381:SF3">
    <property type="entry name" value="SGC REGION PROTEIN SGCQ-RELATED"/>
    <property type="match status" value="1"/>
</dbReference>
<gene>
    <name evidence="2" type="ORF">NK118_09130</name>
</gene>
<accession>A0ABT1EI80</accession>